<dbReference type="RefSeq" id="WP_406792959.1">
    <property type="nucleotide sequence ID" value="NZ_JBJHZX010000022.1"/>
</dbReference>
<feature type="transmembrane region" description="Helical" evidence="2">
    <location>
        <begin position="66"/>
        <end position="82"/>
    </location>
</feature>
<feature type="transmembrane region" description="Helical" evidence="2">
    <location>
        <begin position="5"/>
        <end position="25"/>
    </location>
</feature>
<feature type="domain" description="EamA" evidence="3">
    <location>
        <begin position="6"/>
        <end position="138"/>
    </location>
</feature>
<feature type="domain" description="EamA" evidence="3">
    <location>
        <begin position="149"/>
        <end position="284"/>
    </location>
</feature>
<evidence type="ECO:0000256" key="2">
    <source>
        <dbReference type="SAM" id="Phobius"/>
    </source>
</evidence>
<feature type="transmembrane region" description="Helical" evidence="2">
    <location>
        <begin position="184"/>
        <end position="201"/>
    </location>
</feature>
<dbReference type="EMBL" id="JBJHZX010000022">
    <property type="protein sequence ID" value="MFL0196853.1"/>
    <property type="molecule type" value="Genomic_DNA"/>
</dbReference>
<evidence type="ECO:0000313" key="4">
    <source>
        <dbReference type="EMBL" id="MFL0196853.1"/>
    </source>
</evidence>
<dbReference type="SUPFAM" id="SSF103481">
    <property type="entry name" value="Multidrug resistance efflux transporter EmrE"/>
    <property type="match status" value="2"/>
</dbReference>
<dbReference type="PANTHER" id="PTHR12715:SF4">
    <property type="entry name" value="EAMA DOMAIN-CONTAINING PROTEIN"/>
    <property type="match status" value="1"/>
</dbReference>
<gene>
    <name evidence="4" type="ORF">ACJDU8_14985</name>
</gene>
<organism evidence="4 5">
    <name type="scientific">Candidatus Clostridium eludens</name>
    <dbReference type="NCBI Taxonomy" id="3381663"/>
    <lineage>
        <taxon>Bacteria</taxon>
        <taxon>Bacillati</taxon>
        <taxon>Bacillota</taxon>
        <taxon>Clostridia</taxon>
        <taxon>Eubacteriales</taxon>
        <taxon>Clostridiaceae</taxon>
        <taxon>Clostridium</taxon>
    </lineage>
</organism>
<feature type="transmembrane region" description="Helical" evidence="2">
    <location>
        <begin position="37"/>
        <end position="54"/>
    </location>
</feature>
<name>A0ABW8SNS3_9CLOT</name>
<sequence length="310" mass="35447">MKKSYLGHLMAIITIIIWGTTFISTKILLEQFSAEEILAYRFSTAFVILILIYPKNIRILTIKEEMLFCLLGITGISFYYWTENLALKYTYASNVALIVSAIPIFTALMAHFTNKDEKLTANLLLGFLVAMVGIVIVIYNGEVLKLNSIGDFIAMLSAILFSIYSILIKRVSNKYNQFFIVRKIFFYGILTMTPILFLSNVRLFQGLHLNIKIILNMLFLSVFASILCFIMWNKSISIIGSVKTTNYIYIVPLITIVSSVIILKEKVDLLMVFGGFLILSGVYINESKWIGNRLRLLFCCKNLIIRRKEK</sequence>
<dbReference type="Pfam" id="PF00892">
    <property type="entry name" value="EamA"/>
    <property type="match status" value="2"/>
</dbReference>
<dbReference type="Proteomes" id="UP001623660">
    <property type="component" value="Unassembled WGS sequence"/>
</dbReference>
<dbReference type="InterPro" id="IPR000620">
    <property type="entry name" value="EamA_dom"/>
</dbReference>
<feature type="transmembrane region" description="Helical" evidence="2">
    <location>
        <begin position="94"/>
        <end position="112"/>
    </location>
</feature>
<keyword evidence="2" id="KW-0812">Transmembrane</keyword>
<proteinExistence type="inferred from homology"/>
<accession>A0ABW8SNS3</accession>
<evidence type="ECO:0000256" key="1">
    <source>
        <dbReference type="ARBA" id="ARBA00007362"/>
    </source>
</evidence>
<dbReference type="InterPro" id="IPR037185">
    <property type="entry name" value="EmrE-like"/>
</dbReference>
<keyword evidence="5" id="KW-1185">Reference proteome</keyword>
<reference evidence="4 5" key="1">
    <citation type="submission" date="2024-11" db="EMBL/GenBank/DDBJ databases">
        <authorList>
            <person name="Heng Y.C."/>
            <person name="Lim A.C.H."/>
            <person name="Lee J.K.Y."/>
            <person name="Kittelmann S."/>
        </authorList>
    </citation>
    <scope>NUCLEOTIDE SEQUENCE [LARGE SCALE GENOMIC DNA]</scope>
    <source>
        <strain evidence="4 5">WILCCON 0269</strain>
    </source>
</reference>
<feature type="transmembrane region" description="Helical" evidence="2">
    <location>
        <begin position="152"/>
        <end position="172"/>
    </location>
</feature>
<comment type="caution">
    <text evidence="4">The sequence shown here is derived from an EMBL/GenBank/DDBJ whole genome shotgun (WGS) entry which is preliminary data.</text>
</comment>
<comment type="similarity">
    <text evidence="1">Belongs to the EamA transporter family.</text>
</comment>
<keyword evidence="2" id="KW-0472">Membrane</keyword>
<feature type="transmembrane region" description="Helical" evidence="2">
    <location>
        <begin position="119"/>
        <end position="140"/>
    </location>
</feature>
<feature type="transmembrane region" description="Helical" evidence="2">
    <location>
        <begin position="269"/>
        <end position="285"/>
    </location>
</feature>
<feature type="transmembrane region" description="Helical" evidence="2">
    <location>
        <begin position="213"/>
        <end position="232"/>
    </location>
</feature>
<keyword evidence="2" id="KW-1133">Transmembrane helix</keyword>
<dbReference type="InterPro" id="IPR052756">
    <property type="entry name" value="Alkyne_AA_exporter"/>
</dbReference>
<evidence type="ECO:0000313" key="5">
    <source>
        <dbReference type="Proteomes" id="UP001623660"/>
    </source>
</evidence>
<feature type="transmembrane region" description="Helical" evidence="2">
    <location>
        <begin position="244"/>
        <end position="263"/>
    </location>
</feature>
<evidence type="ECO:0000259" key="3">
    <source>
        <dbReference type="Pfam" id="PF00892"/>
    </source>
</evidence>
<dbReference type="PANTHER" id="PTHR12715">
    <property type="entry name" value="TRANSPORTER, DRUG/METABOLITE EXPORTER FAMILY"/>
    <property type="match status" value="1"/>
</dbReference>
<protein>
    <submittedName>
        <fullName evidence="4">DMT family transporter</fullName>
    </submittedName>
</protein>